<accession>A0A0K2U364</accession>
<organism evidence="2">
    <name type="scientific">Lepeophtheirus salmonis</name>
    <name type="common">Salmon louse</name>
    <name type="synonym">Caligus salmonis</name>
    <dbReference type="NCBI Taxonomy" id="72036"/>
    <lineage>
        <taxon>Eukaryota</taxon>
        <taxon>Metazoa</taxon>
        <taxon>Ecdysozoa</taxon>
        <taxon>Arthropoda</taxon>
        <taxon>Crustacea</taxon>
        <taxon>Multicrustacea</taxon>
        <taxon>Hexanauplia</taxon>
        <taxon>Copepoda</taxon>
        <taxon>Siphonostomatoida</taxon>
        <taxon>Caligidae</taxon>
        <taxon>Lepeophtheirus</taxon>
    </lineage>
</organism>
<feature type="compositionally biased region" description="Basic and acidic residues" evidence="1">
    <location>
        <begin position="1"/>
        <end position="10"/>
    </location>
</feature>
<feature type="region of interest" description="Disordered" evidence="1">
    <location>
        <begin position="1"/>
        <end position="28"/>
    </location>
</feature>
<dbReference type="AlphaFoldDB" id="A0A0K2U364"/>
<name>A0A0K2U364_LEPSM</name>
<proteinExistence type="predicted"/>
<feature type="compositionally biased region" description="Polar residues" evidence="1">
    <location>
        <begin position="14"/>
        <end position="28"/>
    </location>
</feature>
<dbReference type="EMBL" id="HACA01015292">
    <property type="protein sequence ID" value="CDW32653.1"/>
    <property type="molecule type" value="Transcribed_RNA"/>
</dbReference>
<protein>
    <submittedName>
        <fullName evidence="2">Uncharacterized protein</fullName>
    </submittedName>
</protein>
<evidence type="ECO:0000256" key="1">
    <source>
        <dbReference type="SAM" id="MobiDB-lite"/>
    </source>
</evidence>
<evidence type="ECO:0000313" key="2">
    <source>
        <dbReference type="EMBL" id="CDW32653.1"/>
    </source>
</evidence>
<reference evidence="2" key="1">
    <citation type="submission" date="2014-05" db="EMBL/GenBank/DDBJ databases">
        <authorList>
            <person name="Chronopoulou M."/>
        </authorList>
    </citation>
    <scope>NUCLEOTIDE SEQUENCE</scope>
    <source>
        <tissue evidence="2">Whole organism</tissue>
    </source>
</reference>
<sequence length="28" mass="3021">MPEELCRGDEATVPSPSNQGISRGKTNF</sequence>